<name>A0A1H1W529_9GAMM</name>
<proteinExistence type="predicted"/>
<dbReference type="OrthoDB" id="8794567at2"/>
<dbReference type="Pfam" id="PF04287">
    <property type="entry name" value="DUF446"/>
    <property type="match status" value="1"/>
</dbReference>
<gene>
    <name evidence="2" type="ORF">SAMN05216421_2473</name>
</gene>
<dbReference type="GO" id="GO:0044010">
    <property type="term" value="P:single-species biofilm formation"/>
    <property type="evidence" value="ECO:0007669"/>
    <property type="project" value="TreeGrafter"/>
</dbReference>
<dbReference type="EMBL" id="LT629736">
    <property type="protein sequence ID" value="SDS91616.1"/>
    <property type="molecule type" value="Genomic_DNA"/>
</dbReference>
<dbReference type="PANTHER" id="PTHR39586:SF1">
    <property type="entry name" value="CYTOPLASMIC PROTEIN"/>
    <property type="match status" value="1"/>
</dbReference>
<reference evidence="3" key="1">
    <citation type="submission" date="2016-10" db="EMBL/GenBank/DDBJ databases">
        <authorList>
            <person name="Varghese N."/>
            <person name="Submissions S."/>
        </authorList>
    </citation>
    <scope>NUCLEOTIDE SEQUENCE [LARGE SCALE GENOMIC DNA]</scope>
    <source>
        <strain evidence="3">NRRL B-51270</strain>
    </source>
</reference>
<dbReference type="SUPFAM" id="SSF158452">
    <property type="entry name" value="YqcC-like"/>
    <property type="match status" value="1"/>
</dbReference>
<feature type="domain" description="YqcC-like" evidence="1">
    <location>
        <begin position="3"/>
        <end position="84"/>
    </location>
</feature>
<dbReference type="PANTHER" id="PTHR39586">
    <property type="entry name" value="CYTOPLASMIC PROTEIN-RELATED"/>
    <property type="match status" value="1"/>
</dbReference>
<dbReference type="Gene3D" id="1.20.1440.40">
    <property type="entry name" value="YqcC-like"/>
    <property type="match status" value="1"/>
</dbReference>
<keyword evidence="3" id="KW-1185">Reference proteome</keyword>
<dbReference type="InterPro" id="IPR007384">
    <property type="entry name" value="UCP006257"/>
</dbReference>
<dbReference type="Proteomes" id="UP000243207">
    <property type="component" value="Chromosome I"/>
</dbReference>
<dbReference type="STRING" id="487184.SAMN05216421_2473"/>
<evidence type="ECO:0000259" key="1">
    <source>
        <dbReference type="Pfam" id="PF04287"/>
    </source>
</evidence>
<organism evidence="2 3">
    <name type="scientific">Halopseudomonas xinjiangensis</name>
    <dbReference type="NCBI Taxonomy" id="487184"/>
    <lineage>
        <taxon>Bacteria</taxon>
        <taxon>Pseudomonadati</taxon>
        <taxon>Pseudomonadota</taxon>
        <taxon>Gammaproteobacteria</taxon>
        <taxon>Pseudomonadales</taxon>
        <taxon>Pseudomonadaceae</taxon>
        <taxon>Halopseudomonas</taxon>
    </lineage>
</organism>
<accession>A0A1H1W529</accession>
<dbReference type="InterPro" id="IPR023376">
    <property type="entry name" value="YqcC-like_dom"/>
</dbReference>
<sequence length="89" mass="9984">MAAMWQGDSPSAQQLSSSAPFCVDTLSFDQWLQWIFIPRMVEIIEQGEGMPGACNIQPMGEEAFAHLGRQRYRLIEVLGDIDRLASRLA</sequence>
<dbReference type="AlphaFoldDB" id="A0A1H1W529"/>
<protein>
    <submittedName>
        <fullName evidence="2">Uncharacterized conserved protein YqcC, DUF446 family</fullName>
    </submittedName>
</protein>
<dbReference type="InterPro" id="IPR036814">
    <property type="entry name" value="YqcC-like_sf"/>
</dbReference>
<evidence type="ECO:0000313" key="2">
    <source>
        <dbReference type="EMBL" id="SDS91616.1"/>
    </source>
</evidence>
<evidence type="ECO:0000313" key="3">
    <source>
        <dbReference type="Proteomes" id="UP000243207"/>
    </source>
</evidence>